<evidence type="ECO:0000313" key="2">
    <source>
        <dbReference type="EMBL" id="MBA8804252.1"/>
    </source>
</evidence>
<name>A0A7W3PAA4_9ACTN</name>
<feature type="signal peptide" evidence="1">
    <location>
        <begin position="1"/>
        <end position="21"/>
    </location>
</feature>
<proteinExistence type="predicted"/>
<dbReference type="Proteomes" id="UP000580910">
    <property type="component" value="Unassembled WGS sequence"/>
</dbReference>
<dbReference type="AlphaFoldDB" id="A0A7W3PAA4"/>
<organism evidence="2 3">
    <name type="scientific">Nocardioides ginsengisegetis</name>
    <dbReference type="NCBI Taxonomy" id="661491"/>
    <lineage>
        <taxon>Bacteria</taxon>
        <taxon>Bacillati</taxon>
        <taxon>Actinomycetota</taxon>
        <taxon>Actinomycetes</taxon>
        <taxon>Propionibacteriales</taxon>
        <taxon>Nocardioidaceae</taxon>
        <taxon>Nocardioides</taxon>
    </lineage>
</organism>
<feature type="chain" id="PRO_5038430097" evidence="1">
    <location>
        <begin position="22"/>
        <end position="369"/>
    </location>
</feature>
<protein>
    <submittedName>
        <fullName evidence="2">Uncharacterized protein</fullName>
    </submittedName>
</protein>
<comment type="caution">
    <text evidence="2">The sequence shown here is derived from an EMBL/GenBank/DDBJ whole genome shotgun (WGS) entry which is preliminary data.</text>
</comment>
<reference evidence="2 3" key="1">
    <citation type="submission" date="2020-07" db="EMBL/GenBank/DDBJ databases">
        <title>Sequencing the genomes of 1000 actinobacteria strains.</title>
        <authorList>
            <person name="Klenk H.-P."/>
        </authorList>
    </citation>
    <scope>NUCLEOTIDE SEQUENCE [LARGE SCALE GENOMIC DNA]</scope>
    <source>
        <strain evidence="2 3">DSM 21349</strain>
    </source>
</reference>
<evidence type="ECO:0000256" key="1">
    <source>
        <dbReference type="SAM" id="SignalP"/>
    </source>
</evidence>
<keyword evidence="3" id="KW-1185">Reference proteome</keyword>
<sequence>MPRISILVVLVLLAGCGSRTGASPDEGGDVPITQAAIAAVALDHLDVDVDHLQATYTDRSSPQGLLGADIRYGSEPSEDGDLVRVTLQPHLDRDPCAEAFHCVDLGDGVHLRWGEVVPEEDPGSVAVILQGPREDVMVLSSGPDITGDPRDLDLQVPVEDLEAIARDDRLHLSTTQDVVDAGDDLEAWGGQEPDPHAYDREASTDSSLVNAYLLRRGGYAGFTDQGSSPLKASWGPGAVGGRIHRLRELDVPAADIDVLASISGPTWVAAEACHTQAYDHCARFPGARWPRYLLWQPGPDGQVWMLQRREGEYVGVRFSGFDVPEAQDAVEVVAEWYLVKGFLGDRNLGLRCDKEVVEFDLAQAQAEGR</sequence>
<keyword evidence="1" id="KW-0732">Signal</keyword>
<dbReference type="RefSeq" id="WP_182539665.1">
    <property type="nucleotide sequence ID" value="NZ_JACGXA010000001.1"/>
</dbReference>
<accession>A0A7W3PAA4</accession>
<evidence type="ECO:0000313" key="3">
    <source>
        <dbReference type="Proteomes" id="UP000580910"/>
    </source>
</evidence>
<dbReference type="PROSITE" id="PS51257">
    <property type="entry name" value="PROKAR_LIPOPROTEIN"/>
    <property type="match status" value="1"/>
</dbReference>
<gene>
    <name evidence="2" type="ORF">FB382_002543</name>
</gene>
<dbReference type="EMBL" id="JACGXA010000001">
    <property type="protein sequence ID" value="MBA8804252.1"/>
    <property type="molecule type" value="Genomic_DNA"/>
</dbReference>